<dbReference type="GO" id="GO:0003677">
    <property type="term" value="F:DNA binding"/>
    <property type="evidence" value="ECO:0007669"/>
    <property type="project" value="UniProtKB-KW"/>
</dbReference>
<dbReference type="PANTHER" id="PTHR42927">
    <property type="entry name" value="HELICASE SUPERFAMILY 1 AND 2 DOMAIN-CONTAINING PROTEIN"/>
    <property type="match status" value="1"/>
</dbReference>
<dbReference type="Pfam" id="PF18766">
    <property type="entry name" value="SWI2_SNF2"/>
    <property type="match status" value="1"/>
</dbReference>
<dbReference type="EMBL" id="CP002364">
    <property type="protein sequence ID" value="ADW16445.1"/>
    <property type="molecule type" value="Genomic_DNA"/>
</dbReference>
<dbReference type="KEGG" id="dpr:Despr_0259"/>
<dbReference type="InterPro" id="IPR014001">
    <property type="entry name" value="Helicase_ATP-bd"/>
</dbReference>
<protein>
    <recommendedName>
        <fullName evidence="1">Helicase ATP-binding domain-containing protein</fullName>
    </recommendedName>
</protein>
<dbReference type="GO" id="GO:0009035">
    <property type="term" value="F:type I site-specific deoxyribonuclease activity"/>
    <property type="evidence" value="ECO:0007669"/>
    <property type="project" value="UniProtKB-EC"/>
</dbReference>
<keyword evidence="3" id="KW-1185">Reference proteome</keyword>
<organism evidence="2 3">
    <name type="scientific">Desulfobulbus propionicus (strain ATCC 33891 / DSM 2032 / VKM B-1956 / 1pr3)</name>
    <dbReference type="NCBI Taxonomy" id="577650"/>
    <lineage>
        <taxon>Bacteria</taxon>
        <taxon>Pseudomonadati</taxon>
        <taxon>Thermodesulfobacteriota</taxon>
        <taxon>Desulfobulbia</taxon>
        <taxon>Desulfobulbales</taxon>
        <taxon>Desulfobulbaceae</taxon>
        <taxon>Desulfobulbus</taxon>
    </lineage>
</organism>
<dbReference type="InterPro" id="IPR027417">
    <property type="entry name" value="P-loop_NTPase"/>
</dbReference>
<feature type="domain" description="Helicase ATP-binding" evidence="1">
    <location>
        <begin position="281"/>
        <end position="526"/>
    </location>
</feature>
<dbReference type="GO" id="GO:0005524">
    <property type="term" value="F:ATP binding"/>
    <property type="evidence" value="ECO:0007669"/>
    <property type="project" value="UniProtKB-KW"/>
</dbReference>
<dbReference type="Gene3D" id="3.40.50.300">
    <property type="entry name" value="P-loop containing nucleotide triphosphate hydrolases"/>
    <property type="match status" value="2"/>
</dbReference>
<evidence type="ECO:0000313" key="2">
    <source>
        <dbReference type="EMBL" id="ADW16445.1"/>
    </source>
</evidence>
<dbReference type="SMART" id="SM00487">
    <property type="entry name" value="DEXDc"/>
    <property type="match status" value="1"/>
</dbReference>
<accession>A0A7U3YJB2</accession>
<evidence type="ECO:0000259" key="1">
    <source>
        <dbReference type="SMART" id="SM00487"/>
    </source>
</evidence>
<sequence>MSTQTSEKAFETYVEHMLLAKGWQQGSVSEWDQERALFPGQIVAYIAATQPQLWQAMRGQHGAQLEPMLLSTLVKELAIKGSLSVLRHGFKFYGKTFRLATFKPAHGLNDEVLAQYQANRLTVTRQVACHPGDHSTVDLLFAVNGLPVATCELKNPWTGQSWRHAVRQYQEDRNPRAPLFAFKERALVHFAADPDEVHMTTRLAGAKTFFLPFNRGSHPGAVQCGAGNSQHACGYRTGYFWEEILERESFLDILGHFVFVEKKEEKVDGGKGGSRIRTRETMIFPRYHQLDATRKLIAAARAEGPGQNYLIQHSAGSGKTNSISWLSHRLASLHDEHDHKVFDCVIVITDRQVLDRQLQDAIYQIEHAQGVVKAIDQDSKQLASALIDGTKIVVTTLQKFPFVLRGLLHTAGAENLDSPDDEAKAQAKAWEAEIGKRRYAVIVDEAHSSQTGETARELKAILGASNGDMNDDEEADLEDRLNQVMASRGRQPNLSFFAYTATPKGKTLELFGRTGPGGKPEPFHLYSMRQAIEEGFILDVLRNYTTYATYFRLIKAVEDDPDLPKKKAARALSKFLVLHPTNIAQKIEVIVEHFRGHVRTHLGGRAKAMVVTSSRLQAVKYMEAFQRYIGEQGYTDIRPLVAFSGTVRDPDTGLEYTEPGMNLDVVGGKPISEKQLPERFASPDYQVLLVANKYQTGFDQPLLMAMYVDKRLDGVQAVQTLSRLNRMVPGKETPFVLDFVNEATDIYRAFKPYFDATSLQESSDPALLEQLKHALDGFQVYHWSEVEAFARIFYRAPNKQNPADHAHLQRHLQPAVDRFKAMEDEEQRGEFRDKLSGYVKVYSFLSQIIPYADPDLEMLYSFGRLLLPHLVLTRDTGTVKLGDEVGLQYYRLQRVFSGAIELREGEGEYGVKSPTDVGTGKAKEEKAPLSEIIEVLNDRFGTNFTEEDRLFFEQIKEKATKSPEVVRLRRANPFDKFQLGLRQMLEDLMIQRMGENDRIVSRYMDDKAFEDAAFAVLSRVIYKTIPAEGGAVE</sequence>
<evidence type="ECO:0000313" key="3">
    <source>
        <dbReference type="Proteomes" id="UP000006365"/>
    </source>
</evidence>
<dbReference type="SUPFAM" id="SSF52540">
    <property type="entry name" value="P-loop containing nucleoside triphosphate hydrolases"/>
    <property type="match status" value="1"/>
</dbReference>
<dbReference type="InterPro" id="IPR007409">
    <property type="entry name" value="Restrct_endonuc_type1_HsdR_N"/>
</dbReference>
<dbReference type="Pfam" id="PF22679">
    <property type="entry name" value="T1R_D3-like"/>
    <property type="match status" value="1"/>
</dbReference>
<reference evidence="2 3" key="1">
    <citation type="journal article" date="2011" name="Stand. Genomic Sci.">
        <title>Complete genome sequence of Desulfobulbus propionicus type strain (1pr3).</title>
        <authorList>
            <person name="Pagani I."/>
            <person name="Lapidus A."/>
            <person name="Nolan M."/>
            <person name="Lucas S."/>
            <person name="Hammon N."/>
            <person name="Deshpande S."/>
            <person name="Cheng J.F."/>
            <person name="Chertkov O."/>
            <person name="Davenport K."/>
            <person name="Tapia R."/>
            <person name="Han C."/>
            <person name="Goodwin L."/>
            <person name="Pitluck S."/>
            <person name="Liolios K."/>
            <person name="Mavromatis K."/>
            <person name="Ivanova N."/>
            <person name="Mikhailova N."/>
            <person name="Pati A."/>
            <person name="Chen A."/>
            <person name="Palaniappan K."/>
            <person name="Land M."/>
            <person name="Hauser L."/>
            <person name="Chang Y.J."/>
            <person name="Jeffries C.D."/>
            <person name="Detter J.C."/>
            <person name="Brambilla E."/>
            <person name="Kannan K.P."/>
            <person name="Djao O.D."/>
            <person name="Rohde M."/>
            <person name="Pukall R."/>
            <person name="Spring S."/>
            <person name="Goker M."/>
            <person name="Sikorski J."/>
            <person name="Woyke T."/>
            <person name="Bristow J."/>
            <person name="Eisen J.A."/>
            <person name="Markowitz V."/>
            <person name="Hugenholtz P."/>
            <person name="Kyrpides N.C."/>
            <person name="Klenk H.P."/>
        </authorList>
    </citation>
    <scope>NUCLEOTIDE SEQUENCE [LARGE SCALE GENOMIC DNA]</scope>
    <source>
        <strain evidence="3">ATCC 33891 / DSM 2032 / 1pr3</strain>
    </source>
</reference>
<proteinExistence type="predicted"/>
<dbReference type="InterPro" id="IPR055180">
    <property type="entry name" value="HsdR_RecA-like_helicase_dom_2"/>
</dbReference>
<dbReference type="Proteomes" id="UP000006365">
    <property type="component" value="Chromosome"/>
</dbReference>
<dbReference type="REBASE" id="32295">
    <property type="entry name" value="DprORF254P"/>
</dbReference>
<dbReference type="Pfam" id="PF04313">
    <property type="entry name" value="HSDR_N"/>
    <property type="match status" value="1"/>
</dbReference>
<dbReference type="InterPro" id="IPR040980">
    <property type="entry name" value="SWI2_SNF2"/>
</dbReference>
<name>A0A7U3YJB2_DESPD</name>
<gene>
    <name evidence="2" type="ordered locus">Despr_0259</name>
</gene>
<dbReference type="Gene3D" id="3.90.1570.50">
    <property type="match status" value="1"/>
</dbReference>
<dbReference type="RefSeq" id="WP_015722993.1">
    <property type="nucleotide sequence ID" value="NC_014972.1"/>
</dbReference>
<dbReference type="PANTHER" id="PTHR42927:SF1">
    <property type="entry name" value="HELICASE SUPERFAMILY 1 AND 2 DOMAIN-CONTAINING PROTEIN"/>
    <property type="match status" value="1"/>
</dbReference>
<dbReference type="GO" id="GO:0009307">
    <property type="term" value="P:DNA restriction-modification system"/>
    <property type="evidence" value="ECO:0007669"/>
    <property type="project" value="UniProtKB-KW"/>
</dbReference>
<dbReference type="AlphaFoldDB" id="A0A7U3YJB2"/>